<organism evidence="1 2">
    <name type="scientific">Alkaliphilus hydrothermalis</name>
    <dbReference type="NCBI Taxonomy" id="1482730"/>
    <lineage>
        <taxon>Bacteria</taxon>
        <taxon>Bacillati</taxon>
        <taxon>Bacillota</taxon>
        <taxon>Clostridia</taxon>
        <taxon>Peptostreptococcales</taxon>
        <taxon>Natronincolaceae</taxon>
        <taxon>Alkaliphilus</taxon>
    </lineage>
</organism>
<protein>
    <submittedName>
        <fullName evidence="1">Uncharacterized protein</fullName>
    </submittedName>
</protein>
<comment type="caution">
    <text evidence="1">The sequence shown here is derived from an EMBL/GenBank/DDBJ whole genome shotgun (WGS) entry which is preliminary data.</text>
</comment>
<dbReference type="RefSeq" id="WP_204403369.1">
    <property type="nucleotide sequence ID" value="NZ_JAFBEE010000017.1"/>
</dbReference>
<sequence>MAHELITEKVITYIYQQEEDQGKLKELEAKFLDKTDGLAYQFSDWLVYDYPANNKQTYGEGYLQQVGAELPVDEVEYIKNCLQSYLGFYELIKIKENILHIKNIFTNEEHTLQKDAVEEDVNLHEILLVRLTQGDVPQIVSSQITVLPHQYKTLLIGQVIEDYDQAKGRKSYLSFPQYFKENLTTVLGIVNKLSSYRDQEGDVTLHQTVYAVVDYFRTKEALNNTKEIVVEDVEEGIYHLMEADLLLAVLVLQKKKLEVECSNKSDQKNAKEFLQDKLRELIVFMKDEELTIDDII</sequence>
<gene>
    <name evidence="1" type="ORF">JOC73_002354</name>
</gene>
<evidence type="ECO:0000313" key="2">
    <source>
        <dbReference type="Proteomes" id="UP001314796"/>
    </source>
</evidence>
<dbReference type="Proteomes" id="UP001314796">
    <property type="component" value="Unassembled WGS sequence"/>
</dbReference>
<evidence type="ECO:0000313" key="1">
    <source>
        <dbReference type="EMBL" id="MBM7615780.1"/>
    </source>
</evidence>
<accession>A0ABS2NS44</accession>
<dbReference type="EMBL" id="JAFBEE010000017">
    <property type="protein sequence ID" value="MBM7615780.1"/>
    <property type="molecule type" value="Genomic_DNA"/>
</dbReference>
<reference evidence="1 2" key="1">
    <citation type="submission" date="2021-01" db="EMBL/GenBank/DDBJ databases">
        <title>Genomic Encyclopedia of Type Strains, Phase IV (KMG-IV): sequencing the most valuable type-strain genomes for metagenomic binning, comparative biology and taxonomic classification.</title>
        <authorList>
            <person name="Goeker M."/>
        </authorList>
    </citation>
    <scope>NUCLEOTIDE SEQUENCE [LARGE SCALE GENOMIC DNA]</scope>
    <source>
        <strain evidence="1 2">DSM 25890</strain>
    </source>
</reference>
<name>A0ABS2NS44_9FIRM</name>
<proteinExistence type="predicted"/>
<keyword evidence="2" id="KW-1185">Reference proteome</keyword>